<organism evidence="2 3">
    <name type="scientific">Cercophora newfieldiana</name>
    <dbReference type="NCBI Taxonomy" id="92897"/>
    <lineage>
        <taxon>Eukaryota</taxon>
        <taxon>Fungi</taxon>
        <taxon>Dikarya</taxon>
        <taxon>Ascomycota</taxon>
        <taxon>Pezizomycotina</taxon>
        <taxon>Sordariomycetes</taxon>
        <taxon>Sordariomycetidae</taxon>
        <taxon>Sordariales</taxon>
        <taxon>Lasiosphaeriaceae</taxon>
        <taxon>Cercophora</taxon>
    </lineage>
</organism>
<dbReference type="EMBL" id="JAULSV010000002">
    <property type="protein sequence ID" value="KAK0652957.1"/>
    <property type="molecule type" value="Genomic_DNA"/>
</dbReference>
<evidence type="ECO:0000256" key="1">
    <source>
        <dbReference type="SAM" id="MobiDB-lite"/>
    </source>
</evidence>
<feature type="compositionally biased region" description="Basic and acidic residues" evidence="1">
    <location>
        <begin position="264"/>
        <end position="275"/>
    </location>
</feature>
<dbReference type="Proteomes" id="UP001174936">
    <property type="component" value="Unassembled WGS sequence"/>
</dbReference>
<accession>A0AA40CW83</accession>
<keyword evidence="3" id="KW-1185">Reference proteome</keyword>
<name>A0AA40CW83_9PEZI</name>
<evidence type="ECO:0000313" key="3">
    <source>
        <dbReference type="Proteomes" id="UP001174936"/>
    </source>
</evidence>
<dbReference type="AlphaFoldDB" id="A0AA40CW83"/>
<proteinExistence type="predicted"/>
<sequence length="275" mass="30742">MKASGDMSSMRVPHTFVSCPLFALWFGSYQPLKWLPVFCKVPVATLNRTLRQVPGLICRREIWGDGGFLQCSFWPVPRVMPLLAAGESSKWLTRAPFSSILLANLANSRYRRTVSRFGVSLEPRDQKKKKRDFSQQKRPFDTPGTCPLWLAVWEAPLDFRGTRGWHGWAADGPGGLLSAGLFVPSAPADPLHFSQGCPSESRASEWTTVKMHRLDPRHLSDAHSAPSRMHLPIAVLVSCLSGYSLRFGRSTDQSQACQVGPRGEAQRASERPRRR</sequence>
<feature type="region of interest" description="Disordered" evidence="1">
    <location>
        <begin position="254"/>
        <end position="275"/>
    </location>
</feature>
<gene>
    <name evidence="2" type="ORF">B0T16DRAFT_108402</name>
</gene>
<reference evidence="2" key="1">
    <citation type="submission" date="2023-06" db="EMBL/GenBank/DDBJ databases">
        <title>Genome-scale phylogeny and comparative genomics of the fungal order Sordariales.</title>
        <authorList>
            <consortium name="Lawrence Berkeley National Laboratory"/>
            <person name="Hensen N."/>
            <person name="Bonometti L."/>
            <person name="Westerberg I."/>
            <person name="Brannstrom I.O."/>
            <person name="Guillou S."/>
            <person name="Cros-Aarteil S."/>
            <person name="Calhoun S."/>
            <person name="Haridas S."/>
            <person name="Kuo A."/>
            <person name="Mondo S."/>
            <person name="Pangilinan J."/>
            <person name="Riley R."/>
            <person name="Labutti K."/>
            <person name="Andreopoulos B."/>
            <person name="Lipzen A."/>
            <person name="Chen C."/>
            <person name="Yanf M."/>
            <person name="Daum C."/>
            <person name="Ng V."/>
            <person name="Clum A."/>
            <person name="Steindorff A."/>
            <person name="Ohm R."/>
            <person name="Martin F."/>
            <person name="Silar P."/>
            <person name="Natvig D."/>
            <person name="Lalanne C."/>
            <person name="Gautier V."/>
            <person name="Ament-Velasquez S.L."/>
            <person name="Kruys A."/>
            <person name="Hutchinson M.I."/>
            <person name="Powell A.J."/>
            <person name="Barry K."/>
            <person name="Miller A.N."/>
            <person name="Grigoriev I.V."/>
            <person name="Debuchy R."/>
            <person name="Gladieux P."/>
            <person name="Thoren M.H."/>
            <person name="Johannesson H."/>
        </authorList>
    </citation>
    <scope>NUCLEOTIDE SEQUENCE</scope>
    <source>
        <strain evidence="2">SMH2532-1</strain>
    </source>
</reference>
<comment type="caution">
    <text evidence="2">The sequence shown here is derived from an EMBL/GenBank/DDBJ whole genome shotgun (WGS) entry which is preliminary data.</text>
</comment>
<evidence type="ECO:0000313" key="2">
    <source>
        <dbReference type="EMBL" id="KAK0652957.1"/>
    </source>
</evidence>
<protein>
    <submittedName>
        <fullName evidence="2">Uncharacterized protein</fullName>
    </submittedName>
</protein>